<protein>
    <submittedName>
        <fullName evidence="1">Uncharacterized protein</fullName>
    </submittedName>
</protein>
<reference evidence="1 2" key="1">
    <citation type="submission" date="2019-05" db="EMBL/GenBank/DDBJ databases">
        <title>The compact genome of Giardia muris reveals important steps in the evolution of intestinal protozoan parasites.</title>
        <authorList>
            <person name="Xu F."/>
            <person name="Jimenez-Gonzalez A."/>
            <person name="Einarsson E."/>
            <person name="Astvaldsson A."/>
            <person name="Peirasmaki D."/>
            <person name="Eckmann L."/>
            <person name="Andersson J.O."/>
            <person name="Svard S.G."/>
            <person name="Jerlstrom-Hultqvist J."/>
        </authorList>
    </citation>
    <scope>NUCLEOTIDE SEQUENCE [LARGE SCALE GENOMIC DNA]</scope>
    <source>
        <strain evidence="1 2">Roberts-Thomson</strain>
    </source>
</reference>
<organism evidence="1 2">
    <name type="scientific">Giardia muris</name>
    <dbReference type="NCBI Taxonomy" id="5742"/>
    <lineage>
        <taxon>Eukaryota</taxon>
        <taxon>Metamonada</taxon>
        <taxon>Diplomonadida</taxon>
        <taxon>Hexamitidae</taxon>
        <taxon>Giardiinae</taxon>
        <taxon>Giardia</taxon>
    </lineage>
</organism>
<evidence type="ECO:0000313" key="1">
    <source>
        <dbReference type="EMBL" id="TNJ27100.1"/>
    </source>
</evidence>
<dbReference type="OrthoDB" id="10252083at2759"/>
<evidence type="ECO:0000313" key="2">
    <source>
        <dbReference type="Proteomes" id="UP000315496"/>
    </source>
</evidence>
<dbReference type="Proteomes" id="UP000315496">
    <property type="component" value="Chromosome 4"/>
</dbReference>
<gene>
    <name evidence="1" type="ORF">GMRT_12820</name>
</gene>
<dbReference type="EMBL" id="VDLU01000004">
    <property type="protein sequence ID" value="TNJ27100.1"/>
    <property type="molecule type" value="Genomic_DNA"/>
</dbReference>
<proteinExistence type="predicted"/>
<dbReference type="AlphaFoldDB" id="A0A4Z1SNB1"/>
<comment type="caution">
    <text evidence="1">The sequence shown here is derived from an EMBL/GenBank/DDBJ whole genome shotgun (WGS) entry which is preliminary data.</text>
</comment>
<accession>A0A4Z1SNB1</accession>
<dbReference type="VEuPathDB" id="GiardiaDB:GMRT_12820"/>
<sequence length="539" mass="60089">MSSRQVRTAADVATFLRENIEAIIAQYILLVREATGQVGWQVHPRAAGAALTLQHMTSTFIGTIASSVAENNAVARELEAVLGNILPRLKEHHAEILKALEPHMSTLAIDYATSIILPASLQLPLSLTLIESNEYDLIDPLSLRPGSLVCLLQGPSPSWMLQRFCVEPPKAATEITITSESSLRCIPCVVTKRWFDAPVYLEDMLQTLSVVTQPRTTNPYLVDGWENKKLTEHDLELFSSAGVQAIDGLETGGAAFALQRAPTDLEKYISNHSSSTNAARGDRFQRAGLDKAYAKVALQARFILRELQVEESVTGGQHKSQINGKHGINPPYGFPADDLACTLPWLRMPLRFGEERLIDAKAYHLCDMIPLVDPFYDQFAFCPTAGQFCFAFHKPSFEFKLALIHEAPSRANRFHARISWMTRSAASQRKKGAADDLLTASFAYAELDSTTPTDLHAWLRANTMADCPRCKLEGRPSMRRHEQSHPLPSIFCRFLLPLPVGNRLYEAAVEDIMPTTKQSRRNKRVYYGNVMCSCIRFCE</sequence>
<name>A0A4Z1SNB1_GIAMU</name>
<keyword evidence="2" id="KW-1185">Reference proteome</keyword>